<keyword evidence="1" id="KW-0175">Coiled coil</keyword>
<feature type="coiled-coil region" evidence="1">
    <location>
        <begin position="36"/>
        <end position="70"/>
    </location>
</feature>
<dbReference type="EMBL" id="JAGTTL010000021">
    <property type="protein sequence ID" value="KAK6306586.1"/>
    <property type="molecule type" value="Genomic_DNA"/>
</dbReference>
<reference evidence="2 3" key="1">
    <citation type="submission" date="2021-04" db="EMBL/GenBank/DDBJ databases">
        <authorList>
            <person name="De Guttry C."/>
            <person name="Zahm M."/>
            <person name="Klopp C."/>
            <person name="Cabau C."/>
            <person name="Louis A."/>
            <person name="Berthelot C."/>
            <person name="Parey E."/>
            <person name="Roest Crollius H."/>
            <person name="Montfort J."/>
            <person name="Robinson-Rechavi M."/>
            <person name="Bucao C."/>
            <person name="Bouchez O."/>
            <person name="Gislard M."/>
            <person name="Lluch J."/>
            <person name="Milhes M."/>
            <person name="Lampietro C."/>
            <person name="Lopez Roques C."/>
            <person name="Donnadieu C."/>
            <person name="Braasch I."/>
            <person name="Desvignes T."/>
            <person name="Postlethwait J."/>
            <person name="Bobe J."/>
            <person name="Wedekind C."/>
            <person name="Guiguen Y."/>
        </authorList>
    </citation>
    <scope>NUCLEOTIDE SEQUENCE [LARGE SCALE GENOMIC DNA]</scope>
    <source>
        <strain evidence="2">Cs_M1</strain>
        <tissue evidence="2">Blood</tissue>
    </source>
</reference>
<evidence type="ECO:0000313" key="3">
    <source>
        <dbReference type="Proteomes" id="UP001356427"/>
    </source>
</evidence>
<evidence type="ECO:0000313" key="2">
    <source>
        <dbReference type="EMBL" id="KAK6306586.1"/>
    </source>
</evidence>
<keyword evidence="3" id="KW-1185">Reference proteome</keyword>
<gene>
    <name evidence="2" type="ORF">J4Q44_G00235110</name>
</gene>
<protein>
    <submittedName>
        <fullName evidence="2">Uncharacterized protein</fullName>
    </submittedName>
</protein>
<accession>A0AAN8LRI2</accession>
<organism evidence="2 3">
    <name type="scientific">Coregonus suidteri</name>
    <dbReference type="NCBI Taxonomy" id="861788"/>
    <lineage>
        <taxon>Eukaryota</taxon>
        <taxon>Metazoa</taxon>
        <taxon>Chordata</taxon>
        <taxon>Craniata</taxon>
        <taxon>Vertebrata</taxon>
        <taxon>Euteleostomi</taxon>
        <taxon>Actinopterygii</taxon>
        <taxon>Neopterygii</taxon>
        <taxon>Teleostei</taxon>
        <taxon>Protacanthopterygii</taxon>
        <taxon>Salmoniformes</taxon>
        <taxon>Salmonidae</taxon>
        <taxon>Coregoninae</taxon>
        <taxon>Coregonus</taxon>
    </lineage>
</organism>
<comment type="caution">
    <text evidence="2">The sequence shown here is derived from an EMBL/GenBank/DDBJ whole genome shotgun (WGS) entry which is preliminary data.</text>
</comment>
<sequence length="136" mass="15800">MSLRDTTLLTVQVAVMFWVICMFPRFGSSYELQDTIHALKEENVHLHHRLENLTRALRELKHLLLDHSRDAGGQHKSDSLHAWNKWTQHGISPETRHTLEQAFCWPDLHGAASPIFKVPARFLFTPIIVWLSPLLF</sequence>
<dbReference type="AlphaFoldDB" id="A0AAN8LRI2"/>
<name>A0AAN8LRI2_9TELE</name>
<evidence type="ECO:0000256" key="1">
    <source>
        <dbReference type="SAM" id="Coils"/>
    </source>
</evidence>
<dbReference type="Proteomes" id="UP001356427">
    <property type="component" value="Unassembled WGS sequence"/>
</dbReference>
<proteinExistence type="predicted"/>